<gene>
    <name evidence="1" type="ORF">RHS03_08922</name>
</gene>
<organism evidence="1 2">
    <name type="scientific">Rhizoctonia solani</name>
    <dbReference type="NCBI Taxonomy" id="456999"/>
    <lineage>
        <taxon>Eukaryota</taxon>
        <taxon>Fungi</taxon>
        <taxon>Dikarya</taxon>
        <taxon>Basidiomycota</taxon>
        <taxon>Agaricomycotina</taxon>
        <taxon>Agaricomycetes</taxon>
        <taxon>Cantharellales</taxon>
        <taxon>Ceratobasidiaceae</taxon>
        <taxon>Rhizoctonia</taxon>
    </lineage>
</organism>
<sequence>MPLVLTSTIVENSSDTQPISFTIGQTDYDVPAGGKSAAVTGKILIIRVETPPSPAQAADKGAKGAKNQKNYIVIGEHYPEPNSTVTVSLQEGKFHITGMTADGRHINAELKLDE</sequence>
<comment type="caution">
    <text evidence="1">The sequence shown here is derived from an EMBL/GenBank/DDBJ whole genome shotgun (WGS) entry which is preliminary data.</text>
</comment>
<protein>
    <submittedName>
        <fullName evidence="1">Uncharacterized protein</fullName>
    </submittedName>
</protein>
<dbReference type="Proteomes" id="UP000602905">
    <property type="component" value="Unassembled WGS sequence"/>
</dbReference>
<evidence type="ECO:0000313" key="1">
    <source>
        <dbReference type="EMBL" id="KAF8690351.1"/>
    </source>
</evidence>
<name>A0A8H7LQJ3_9AGAM</name>
<evidence type="ECO:0000313" key="2">
    <source>
        <dbReference type="Proteomes" id="UP000602905"/>
    </source>
</evidence>
<accession>A0A8H7LQJ3</accession>
<feature type="non-terminal residue" evidence="1">
    <location>
        <position position="1"/>
    </location>
</feature>
<dbReference type="EMBL" id="JACYCD010000598">
    <property type="protein sequence ID" value="KAF8690351.1"/>
    <property type="molecule type" value="Genomic_DNA"/>
</dbReference>
<reference evidence="1" key="1">
    <citation type="submission" date="2020-09" db="EMBL/GenBank/DDBJ databases">
        <title>Comparative genome analyses of four rice-infecting Rhizoctonia solani isolates reveal extensive enrichment of homogalacturonan modification genes.</title>
        <authorList>
            <person name="Lee D.-Y."/>
            <person name="Jeon J."/>
            <person name="Kim K.-T."/>
            <person name="Cheong K."/>
            <person name="Song H."/>
            <person name="Choi G."/>
            <person name="Ko J."/>
            <person name="Opiyo S.O."/>
            <person name="Zuo S."/>
            <person name="Madhav S."/>
            <person name="Lee Y.-H."/>
            <person name="Wang G.-L."/>
        </authorList>
    </citation>
    <scope>NUCLEOTIDE SEQUENCE</scope>
    <source>
        <strain evidence="1">AG1-IA WGL</strain>
    </source>
</reference>
<proteinExistence type="predicted"/>
<dbReference type="AlphaFoldDB" id="A0A8H7LQJ3"/>